<feature type="region of interest" description="Disordered" evidence="1">
    <location>
        <begin position="522"/>
        <end position="551"/>
    </location>
</feature>
<evidence type="ECO:0000313" key="4">
    <source>
        <dbReference type="Proteomes" id="UP000554235"/>
    </source>
</evidence>
<dbReference type="InterPro" id="IPR000719">
    <property type="entry name" value="Prot_kinase_dom"/>
</dbReference>
<accession>A0A8H4KW03</accession>
<dbReference type="PROSITE" id="PS50011">
    <property type="entry name" value="PROTEIN_KINASE_DOM"/>
    <property type="match status" value="1"/>
</dbReference>
<evidence type="ECO:0000259" key="2">
    <source>
        <dbReference type="PROSITE" id="PS50011"/>
    </source>
</evidence>
<dbReference type="InterPro" id="IPR010730">
    <property type="entry name" value="HET"/>
</dbReference>
<evidence type="ECO:0000313" key="3">
    <source>
        <dbReference type="EMBL" id="KAF4458287.1"/>
    </source>
</evidence>
<dbReference type="Gene3D" id="1.10.510.10">
    <property type="entry name" value="Transferase(Phosphotransferase) domain 1"/>
    <property type="match status" value="1"/>
</dbReference>
<dbReference type="InterPro" id="IPR011009">
    <property type="entry name" value="Kinase-like_dom_sf"/>
</dbReference>
<sequence length="1170" mass="132331">MRSSNSELAKSLSDRLRNSMVNQRCADKRFPPNSCWDGLLKKAEVEATLRAKGVDLKPDLVDFILKKACKTFAILVHMRVPELITAIHEHDSREEIFPVQEESLNKLIPVSNWTDELIEEFCVVKQWWFTSPTFTWEQFRYKFEERYHLPFTAYGDSVGDSNYSTVFKRSIHIGHVKLGPDQLCAKDKDGNLRVAVKKLTSSDPDLADREATTLEMMRQSKSDHLIKAIAYYRYMENETAYHHFMFPWAEHGNLWELWMKDTAASLEDNDFIWVFKQLTGQATAIEHLHGQHNSLNRRHGDLKPENILCFEEGDGSSSSRPAVRLVITDVGLAKAHNGATQFREATSTTVSTKRYAGPEMEATPGAPLSRRFDIWSMGCLLVEFVTWMLYGKEELDKCTRATPTTFYELKRDKRGRVKSADVHSTVKKWVSFMQKDLRCSKGTALGRLMDLIVHKLLVVNLMGPAGTPKSTSPHINSRPTQKAANSKKIQPSKKSKYRIYAPDMKQELDSILRDLKENKIQAIRKTPSGSSKTFKGPSTSLPSPQRNTLAQGPSLTESWIYTHDDDFPNDFFRDADLATATPRLGQAQLCSRCRGLSLCSIDCSFTDSRSGLDTKAQGENCELCSLLSYCIRDRSQSSEEVIHFTRAGSYLTIDDGKEHPVIDLCTAPGPNVISVKNVKTSFSTLPEPGSEAHFKVLREWICACDSDHDCIPNQLNFLPTRLIDVSEAESDVLRLIDNESVLNRPQRYAALSHRWGSPKHQEQFCATKANLKELNGGFKTSDLPKTFWDAVHVTRGLHLKYLWIDSLCIIQNDSHDWDVESKRMEQVFSSSYCTLAASCASDTSDGFLKPWPKRRCVPMTVGGAVYYACETIDDFYTHVDQSGLNQRGWVLQERALSRRTIYFAENQSYWECGGGVRCGTMTKMRNRKASFLGDSNFPRSAEQYVKGLKIEFFQDLYVRYSKLGLSFASDRPVAIRGLETRLINTFNTTGGFGLFDLYLHRSLLWKREGASLSRITITQGHTVPSWSWMAYSGAINYLPVPGGKVSWLTDIKSPFYTALKATTYDGGREAPALEAPVWGMCIGNDMERVKGMIFLDEPGRTITEPKECVVLGRGNSEPLAESQAHWVILVHCISKKADASASQVYERRGVAVLERRHIDFQGEVKYGKIR</sequence>
<dbReference type="EMBL" id="JAADYS010002514">
    <property type="protein sequence ID" value="KAF4458287.1"/>
    <property type="molecule type" value="Genomic_DNA"/>
</dbReference>
<dbReference type="Pfam" id="PF00069">
    <property type="entry name" value="Pkinase"/>
    <property type="match status" value="1"/>
</dbReference>
<dbReference type="AlphaFoldDB" id="A0A8H4KW03"/>
<proteinExistence type="predicted"/>
<dbReference type="CDD" id="cd00180">
    <property type="entry name" value="PKc"/>
    <property type="match status" value="1"/>
</dbReference>
<feature type="compositionally biased region" description="Polar residues" evidence="1">
    <location>
        <begin position="527"/>
        <end position="551"/>
    </location>
</feature>
<dbReference type="Pfam" id="PF06985">
    <property type="entry name" value="HET"/>
    <property type="match status" value="1"/>
</dbReference>
<keyword evidence="4" id="KW-1185">Reference proteome</keyword>
<organism evidence="3 4">
    <name type="scientific">Fusarium albosuccineum</name>
    <dbReference type="NCBI Taxonomy" id="1237068"/>
    <lineage>
        <taxon>Eukaryota</taxon>
        <taxon>Fungi</taxon>
        <taxon>Dikarya</taxon>
        <taxon>Ascomycota</taxon>
        <taxon>Pezizomycotina</taxon>
        <taxon>Sordariomycetes</taxon>
        <taxon>Hypocreomycetidae</taxon>
        <taxon>Hypocreales</taxon>
        <taxon>Nectriaceae</taxon>
        <taxon>Fusarium</taxon>
        <taxon>Fusarium decemcellulare species complex</taxon>
    </lineage>
</organism>
<dbReference type="PANTHER" id="PTHR33112:SF10">
    <property type="entry name" value="TOL"/>
    <property type="match status" value="1"/>
</dbReference>
<feature type="region of interest" description="Disordered" evidence="1">
    <location>
        <begin position="467"/>
        <end position="494"/>
    </location>
</feature>
<gene>
    <name evidence="3" type="ORF">FALBO_14975</name>
</gene>
<feature type="compositionally biased region" description="Polar residues" evidence="1">
    <location>
        <begin position="468"/>
        <end position="489"/>
    </location>
</feature>
<protein>
    <submittedName>
        <fullName evidence="3">Serine threonine kinase</fullName>
    </submittedName>
</protein>
<keyword evidence="3" id="KW-0418">Kinase</keyword>
<dbReference type="GO" id="GO:0004672">
    <property type="term" value="F:protein kinase activity"/>
    <property type="evidence" value="ECO:0007669"/>
    <property type="project" value="InterPro"/>
</dbReference>
<dbReference type="SUPFAM" id="SSF56112">
    <property type="entry name" value="Protein kinase-like (PK-like)"/>
    <property type="match status" value="1"/>
</dbReference>
<evidence type="ECO:0000256" key="1">
    <source>
        <dbReference type="SAM" id="MobiDB-lite"/>
    </source>
</evidence>
<dbReference type="GO" id="GO:0005524">
    <property type="term" value="F:ATP binding"/>
    <property type="evidence" value="ECO:0007669"/>
    <property type="project" value="InterPro"/>
</dbReference>
<name>A0A8H4KW03_9HYPO</name>
<feature type="domain" description="Protein kinase" evidence="2">
    <location>
        <begin position="152"/>
        <end position="457"/>
    </location>
</feature>
<dbReference type="PANTHER" id="PTHR33112">
    <property type="entry name" value="DOMAIN PROTEIN, PUTATIVE-RELATED"/>
    <property type="match status" value="1"/>
</dbReference>
<dbReference type="SMART" id="SM00220">
    <property type="entry name" value="S_TKc"/>
    <property type="match status" value="1"/>
</dbReference>
<comment type="caution">
    <text evidence="3">The sequence shown here is derived from an EMBL/GenBank/DDBJ whole genome shotgun (WGS) entry which is preliminary data.</text>
</comment>
<dbReference type="Proteomes" id="UP000554235">
    <property type="component" value="Unassembled WGS sequence"/>
</dbReference>
<dbReference type="OrthoDB" id="5125733at2759"/>
<reference evidence="3 4" key="1">
    <citation type="submission" date="2020-01" db="EMBL/GenBank/DDBJ databases">
        <title>Identification and distribution of gene clusters putatively required for synthesis of sphingolipid metabolism inhibitors in phylogenetically diverse species of the filamentous fungus Fusarium.</title>
        <authorList>
            <person name="Kim H.-S."/>
            <person name="Busman M."/>
            <person name="Brown D.W."/>
            <person name="Divon H."/>
            <person name="Uhlig S."/>
            <person name="Proctor R.H."/>
        </authorList>
    </citation>
    <scope>NUCLEOTIDE SEQUENCE [LARGE SCALE GENOMIC DNA]</scope>
    <source>
        <strain evidence="3 4">NRRL 20459</strain>
    </source>
</reference>
<keyword evidence="3" id="KW-0808">Transferase</keyword>